<dbReference type="PANTHER" id="PTHR43826">
    <property type="entry name" value="GLUCOSE-6-PHOSPHATE EXCHANGER SLC37A4"/>
    <property type="match status" value="1"/>
</dbReference>
<dbReference type="PANTHER" id="PTHR43826:SF3">
    <property type="entry name" value="GLUCOSE-6-PHOSPHATE EXCHANGER SLC37A4"/>
    <property type="match status" value="1"/>
</dbReference>
<dbReference type="InterPro" id="IPR020846">
    <property type="entry name" value="MFS_dom"/>
</dbReference>
<evidence type="ECO:0000256" key="6">
    <source>
        <dbReference type="SAM" id="Phobius"/>
    </source>
</evidence>
<dbReference type="GO" id="GO:0061513">
    <property type="term" value="F:glucose 6-phosphate:phosphate antiporter activity"/>
    <property type="evidence" value="ECO:0007669"/>
    <property type="project" value="TreeGrafter"/>
</dbReference>
<dbReference type="EMBL" id="CYZE01000011">
    <property type="protein sequence ID" value="CUO76917.1"/>
    <property type="molecule type" value="Genomic_DNA"/>
</dbReference>
<feature type="transmembrane region" description="Helical" evidence="6">
    <location>
        <begin position="327"/>
        <end position="344"/>
    </location>
</feature>
<feature type="transmembrane region" description="Helical" evidence="6">
    <location>
        <begin position="386"/>
        <end position="407"/>
    </location>
</feature>
<feature type="transmembrane region" description="Helical" evidence="6">
    <location>
        <begin position="413"/>
        <end position="436"/>
    </location>
</feature>
<dbReference type="GO" id="GO:0005886">
    <property type="term" value="C:plasma membrane"/>
    <property type="evidence" value="ECO:0007669"/>
    <property type="project" value="UniProtKB-SubCell"/>
</dbReference>
<feature type="transmembrane region" description="Helical" evidence="6">
    <location>
        <begin position="83"/>
        <end position="102"/>
    </location>
</feature>
<sequence>MQKKLNRIYDGHMQALLFWMCWLVYFASYIGRLNYSSAMPAMIGGSVITASQAGFISMVYFFAYGAGQFLNGMLADRLHPGKMIFAGLFASGLLNLAMGFLSGFGMMALFWCANGYTQAMIWPPIMRIFAKMMTEERKVKYCVHITSTMAVGTLASYLLSAAMIAAAGWRFVFYAAAVCMCGAALVFWRGFARVEAYSMGHGAADAYGGAVECGNVVEYEERAERGKVIEYEERAEQGKTADAGSMPFGRLLTASGLLFLLIPVVVHGVLKDGVTSWVPTYISETFMASPTLSILVTTMLPVINLTGAYAAQFMYRRFFQKHEVKTASFFFLIATGALVLLWRFSAVNMFLTAGLLSVITASMMAVNTLFVNLLPLHFEKEGRVSTVSGFLNAMAYLGCAISTYGIGVLVQHVGWQMTIFGWLAMTAAALAVCLVLRKRVFTVKMSMKEDTIHEQMGLSGRRVQPR</sequence>
<dbReference type="RefSeq" id="WP_055657702.1">
    <property type="nucleotide sequence ID" value="NZ_CABIXC010000011.1"/>
</dbReference>
<dbReference type="InterPro" id="IPR000849">
    <property type="entry name" value="Sugar_P_transporter"/>
</dbReference>
<dbReference type="PROSITE" id="PS50850">
    <property type="entry name" value="MFS"/>
    <property type="match status" value="1"/>
</dbReference>
<evidence type="ECO:0000256" key="2">
    <source>
        <dbReference type="ARBA" id="ARBA00022448"/>
    </source>
</evidence>
<dbReference type="InterPro" id="IPR051337">
    <property type="entry name" value="OPA_Antiporter"/>
</dbReference>
<reference evidence="8 9" key="1">
    <citation type="submission" date="2015-09" db="EMBL/GenBank/DDBJ databases">
        <authorList>
            <consortium name="Pathogen Informatics"/>
        </authorList>
    </citation>
    <scope>NUCLEOTIDE SEQUENCE [LARGE SCALE GENOMIC DNA]</scope>
    <source>
        <strain evidence="8 9">2789STDY5608850</strain>
    </source>
</reference>
<evidence type="ECO:0000256" key="4">
    <source>
        <dbReference type="ARBA" id="ARBA00022989"/>
    </source>
</evidence>
<dbReference type="AlphaFoldDB" id="A0A174HU98"/>
<feature type="transmembrane region" description="Helical" evidence="6">
    <location>
        <begin position="171"/>
        <end position="191"/>
    </location>
</feature>
<feature type="transmembrane region" description="Helical" evidence="6">
    <location>
        <begin position="42"/>
        <end position="63"/>
    </location>
</feature>
<dbReference type="InterPro" id="IPR036259">
    <property type="entry name" value="MFS_trans_sf"/>
</dbReference>
<protein>
    <submittedName>
        <fullName evidence="8">Major facilitator superfamily protein</fullName>
    </submittedName>
</protein>
<keyword evidence="5 6" id="KW-0472">Membrane</keyword>
<evidence type="ECO:0000256" key="3">
    <source>
        <dbReference type="ARBA" id="ARBA00022692"/>
    </source>
</evidence>
<evidence type="ECO:0000313" key="9">
    <source>
        <dbReference type="Proteomes" id="UP000095651"/>
    </source>
</evidence>
<evidence type="ECO:0000313" key="8">
    <source>
        <dbReference type="EMBL" id="CUO76917.1"/>
    </source>
</evidence>
<organism evidence="8 9">
    <name type="scientific">Hungatella hathewayi</name>
    <dbReference type="NCBI Taxonomy" id="154046"/>
    <lineage>
        <taxon>Bacteria</taxon>
        <taxon>Bacillati</taxon>
        <taxon>Bacillota</taxon>
        <taxon>Clostridia</taxon>
        <taxon>Lachnospirales</taxon>
        <taxon>Lachnospiraceae</taxon>
        <taxon>Hungatella</taxon>
    </lineage>
</organism>
<dbReference type="SUPFAM" id="SSF103473">
    <property type="entry name" value="MFS general substrate transporter"/>
    <property type="match status" value="1"/>
</dbReference>
<feature type="transmembrane region" description="Helical" evidence="6">
    <location>
        <begin position="350"/>
        <end position="374"/>
    </location>
</feature>
<evidence type="ECO:0000256" key="5">
    <source>
        <dbReference type="ARBA" id="ARBA00023136"/>
    </source>
</evidence>
<dbReference type="PIRSF" id="PIRSF002808">
    <property type="entry name" value="Hexose_phosphate_transp"/>
    <property type="match status" value="1"/>
</dbReference>
<proteinExistence type="predicted"/>
<dbReference type="Pfam" id="PF07690">
    <property type="entry name" value="MFS_1"/>
    <property type="match status" value="1"/>
</dbReference>
<feature type="transmembrane region" description="Helical" evidence="6">
    <location>
        <begin position="141"/>
        <end position="165"/>
    </location>
</feature>
<keyword evidence="2" id="KW-0813">Transport</keyword>
<accession>A0A174HU98</accession>
<dbReference type="InterPro" id="IPR011701">
    <property type="entry name" value="MFS"/>
</dbReference>
<feature type="transmembrane region" description="Helical" evidence="6">
    <location>
        <begin position="290"/>
        <end position="315"/>
    </location>
</feature>
<dbReference type="GO" id="GO:0035435">
    <property type="term" value="P:phosphate ion transmembrane transport"/>
    <property type="evidence" value="ECO:0007669"/>
    <property type="project" value="TreeGrafter"/>
</dbReference>
<feature type="transmembrane region" description="Helical" evidence="6">
    <location>
        <begin position="12"/>
        <end position="30"/>
    </location>
</feature>
<comment type="subcellular location">
    <subcellularLocation>
        <location evidence="1">Cell membrane</location>
        <topology evidence="1">Multi-pass membrane protein</topology>
    </subcellularLocation>
</comment>
<dbReference type="Proteomes" id="UP000095651">
    <property type="component" value="Unassembled WGS sequence"/>
</dbReference>
<evidence type="ECO:0000256" key="1">
    <source>
        <dbReference type="ARBA" id="ARBA00004651"/>
    </source>
</evidence>
<evidence type="ECO:0000259" key="7">
    <source>
        <dbReference type="PROSITE" id="PS50850"/>
    </source>
</evidence>
<gene>
    <name evidence="8" type="primary">glpT</name>
    <name evidence="8" type="ORF">ERS852407_03901</name>
</gene>
<keyword evidence="3 6" id="KW-0812">Transmembrane</keyword>
<feature type="transmembrane region" description="Helical" evidence="6">
    <location>
        <begin position="251"/>
        <end position="270"/>
    </location>
</feature>
<keyword evidence="4 6" id="KW-1133">Transmembrane helix</keyword>
<dbReference type="Gene3D" id="1.20.1250.20">
    <property type="entry name" value="MFS general substrate transporter like domains"/>
    <property type="match status" value="2"/>
</dbReference>
<name>A0A174HU98_9FIRM</name>
<feature type="domain" description="Major facilitator superfamily (MFS) profile" evidence="7">
    <location>
        <begin position="17"/>
        <end position="439"/>
    </location>
</feature>